<evidence type="ECO:0000313" key="2">
    <source>
        <dbReference type="Proteomes" id="UP001056384"/>
    </source>
</evidence>
<dbReference type="EMBL" id="CP099421">
    <property type="protein sequence ID" value="USW52484.1"/>
    <property type="molecule type" value="Genomic_DNA"/>
</dbReference>
<dbReference type="AlphaFoldDB" id="A0A9Q9EJR2"/>
<sequence length="209" mass="23185">MTPRKRGARTPKAPPLENQVSAARYIGDRIKQASGTYALMGGFALLLLGSQRSTRDVDMVTDLRMKQIWSLIEGDSWLIIPKSKKVADVLKIFVNTGPGFDDCKLSKAVEVDIALPGVKGTPASIGRATATVKGLSSLDVTHILRGKLSHYASREFDRDFEDIVFLLRNYQDQIKEGRRSLRGEDVELFLNSEDLSETARATYAKILKD</sequence>
<dbReference type="SUPFAM" id="SSF81301">
    <property type="entry name" value="Nucleotidyltransferase"/>
    <property type="match status" value="1"/>
</dbReference>
<gene>
    <name evidence="1" type="ORF">Slin15195_G058030</name>
</gene>
<dbReference type="InterPro" id="IPR043519">
    <property type="entry name" value="NT_sf"/>
</dbReference>
<proteinExistence type="predicted"/>
<dbReference type="OrthoDB" id="10066232at2759"/>
<dbReference type="Proteomes" id="UP001056384">
    <property type="component" value="Chromosome 4"/>
</dbReference>
<reference evidence="1" key="1">
    <citation type="submission" date="2022-06" db="EMBL/GenBank/DDBJ databases">
        <title>Complete genome sequences of two strains of the flax pathogen Septoria linicola.</title>
        <authorList>
            <person name="Lapalu N."/>
            <person name="Simon A."/>
            <person name="Demenou B."/>
            <person name="Paumier D."/>
            <person name="Guillot M.-P."/>
            <person name="Gout L."/>
            <person name="Valade R."/>
        </authorList>
    </citation>
    <scope>NUCLEOTIDE SEQUENCE</scope>
    <source>
        <strain evidence="1">SE15195</strain>
    </source>
</reference>
<keyword evidence="2" id="KW-1185">Reference proteome</keyword>
<accession>A0A9Q9EJR2</accession>
<evidence type="ECO:0000313" key="1">
    <source>
        <dbReference type="EMBL" id="USW52484.1"/>
    </source>
</evidence>
<organism evidence="1 2">
    <name type="scientific">Septoria linicola</name>
    <dbReference type="NCBI Taxonomy" id="215465"/>
    <lineage>
        <taxon>Eukaryota</taxon>
        <taxon>Fungi</taxon>
        <taxon>Dikarya</taxon>
        <taxon>Ascomycota</taxon>
        <taxon>Pezizomycotina</taxon>
        <taxon>Dothideomycetes</taxon>
        <taxon>Dothideomycetidae</taxon>
        <taxon>Mycosphaerellales</taxon>
        <taxon>Mycosphaerellaceae</taxon>
        <taxon>Septoria</taxon>
    </lineage>
</organism>
<dbReference type="Gene3D" id="3.30.460.40">
    <property type="match status" value="1"/>
</dbReference>
<name>A0A9Q9EJR2_9PEZI</name>
<protein>
    <submittedName>
        <fullName evidence="1">Nucleotidyltransferase superfamily</fullName>
    </submittedName>
</protein>